<feature type="non-terminal residue" evidence="2">
    <location>
        <position position="1"/>
    </location>
</feature>
<dbReference type="Proteomes" id="UP000193467">
    <property type="component" value="Unassembled WGS sequence"/>
</dbReference>
<organism evidence="2 3">
    <name type="scientific">Leucosporidium creatinivorum</name>
    <dbReference type="NCBI Taxonomy" id="106004"/>
    <lineage>
        <taxon>Eukaryota</taxon>
        <taxon>Fungi</taxon>
        <taxon>Dikarya</taxon>
        <taxon>Basidiomycota</taxon>
        <taxon>Pucciniomycotina</taxon>
        <taxon>Microbotryomycetes</taxon>
        <taxon>Leucosporidiales</taxon>
        <taxon>Leucosporidium</taxon>
    </lineage>
</organism>
<proteinExistence type="inferred from homology"/>
<evidence type="ECO:0000313" key="3">
    <source>
        <dbReference type="Proteomes" id="UP000193467"/>
    </source>
</evidence>
<sequence length="142" mass="15828">SSPTQRTPVTPTLCSNLSAFKSLLRQSRALDDSIILRLNRASALSRSMADGRGSQVGENECEGFWKELTERWGERGEVLRFCDAAVAQGTGERELPVETGLSREITLKGRGESERDRRQIHTEIDVESIVRARSLAFFASRC</sequence>
<reference evidence="2 3" key="1">
    <citation type="submission" date="2016-07" db="EMBL/GenBank/DDBJ databases">
        <title>Pervasive Adenine N6-methylation of Active Genes in Fungi.</title>
        <authorList>
            <consortium name="DOE Joint Genome Institute"/>
            <person name="Mondo S.J."/>
            <person name="Dannebaum R.O."/>
            <person name="Kuo R.C."/>
            <person name="Labutti K."/>
            <person name="Haridas S."/>
            <person name="Kuo A."/>
            <person name="Salamov A."/>
            <person name="Ahrendt S.R."/>
            <person name="Lipzen A."/>
            <person name="Sullivan W."/>
            <person name="Andreopoulos W.B."/>
            <person name="Clum A."/>
            <person name="Lindquist E."/>
            <person name="Daum C."/>
            <person name="Ramamoorthy G.K."/>
            <person name="Gryganskyi A."/>
            <person name="Culley D."/>
            <person name="Magnuson J.K."/>
            <person name="James T.Y."/>
            <person name="O'Malley M.A."/>
            <person name="Stajich J.E."/>
            <person name="Spatafora J.W."/>
            <person name="Visel A."/>
            <person name="Grigoriev I.V."/>
        </authorList>
    </citation>
    <scope>NUCLEOTIDE SEQUENCE [LARGE SCALE GENOMIC DNA]</scope>
    <source>
        <strain evidence="2 3">62-1032</strain>
    </source>
</reference>
<dbReference type="GO" id="GO:0005758">
    <property type="term" value="C:mitochondrial intermembrane space"/>
    <property type="evidence" value="ECO:0007669"/>
    <property type="project" value="InterPro"/>
</dbReference>
<gene>
    <name evidence="2" type="ORF">BCR35DRAFT_251754</name>
</gene>
<dbReference type="AlphaFoldDB" id="A0A1Y2D6E1"/>
<comment type="caution">
    <text evidence="2">The sequence shown here is derived from an EMBL/GenBank/DDBJ whole genome shotgun (WGS) entry which is preliminary data.</text>
</comment>
<evidence type="ECO:0000313" key="2">
    <source>
        <dbReference type="EMBL" id="ORY54863.1"/>
    </source>
</evidence>
<feature type="non-terminal residue" evidence="2">
    <location>
        <position position="142"/>
    </location>
</feature>
<comment type="similarity">
    <text evidence="1">Belongs to the MIX23 family.</text>
</comment>
<name>A0A1Y2D6E1_9BASI</name>
<evidence type="ECO:0000256" key="1">
    <source>
        <dbReference type="ARBA" id="ARBA00024204"/>
    </source>
</evidence>
<dbReference type="EMBL" id="MCGR01000094">
    <property type="protein sequence ID" value="ORY54863.1"/>
    <property type="molecule type" value="Genomic_DNA"/>
</dbReference>
<dbReference type="STRING" id="106004.A0A1Y2D6E1"/>
<dbReference type="InParanoid" id="A0A1Y2D6E1"/>
<dbReference type="InterPro" id="IPR019171">
    <property type="entry name" value="MIX23"/>
</dbReference>
<dbReference type="PANTHER" id="PTHR31905:SF2">
    <property type="entry name" value="PROTEIN MIX23"/>
    <property type="match status" value="1"/>
</dbReference>
<dbReference type="OrthoDB" id="5593818at2759"/>
<accession>A0A1Y2D6E1</accession>
<keyword evidence="3" id="KW-1185">Reference proteome</keyword>
<dbReference type="PANTHER" id="PTHR31905">
    <property type="entry name" value="COILED-COIL DOMAIN-CONTAINING PROTEIN 58"/>
    <property type="match status" value="1"/>
</dbReference>
<protein>
    <submittedName>
        <fullName evidence="2">Caffeine-induced death protein 2</fullName>
    </submittedName>
</protein>
<dbReference type="Pfam" id="PF09774">
    <property type="entry name" value="MIX23"/>
    <property type="match status" value="1"/>
</dbReference>